<dbReference type="PANTHER" id="PTHR43391">
    <property type="entry name" value="RETINOL DEHYDROGENASE-RELATED"/>
    <property type="match status" value="1"/>
</dbReference>
<evidence type="ECO:0000313" key="5">
    <source>
        <dbReference type="EMBL" id="KAG2191738.1"/>
    </source>
</evidence>
<dbReference type="PANTHER" id="PTHR43391:SF14">
    <property type="entry name" value="DEHYDROGENASE_REDUCTASE SDR FAMILY PROTEIN 7-LIKE"/>
    <property type="match status" value="1"/>
</dbReference>
<dbReference type="GO" id="GO:0005829">
    <property type="term" value="C:cytosol"/>
    <property type="evidence" value="ECO:0007669"/>
    <property type="project" value="TreeGrafter"/>
</dbReference>
<dbReference type="AlphaFoldDB" id="A0A8H7UTR4"/>
<evidence type="ECO:0000313" key="6">
    <source>
        <dbReference type="Proteomes" id="UP000650833"/>
    </source>
</evidence>
<dbReference type="Proteomes" id="UP000650833">
    <property type="component" value="Unassembled WGS sequence"/>
</dbReference>
<dbReference type="InterPro" id="IPR020904">
    <property type="entry name" value="Sc_DH/Rdtase_CS"/>
</dbReference>
<keyword evidence="4" id="KW-1133">Transmembrane helix</keyword>
<evidence type="ECO:0000256" key="1">
    <source>
        <dbReference type="ARBA" id="ARBA00006484"/>
    </source>
</evidence>
<keyword evidence="4" id="KW-0812">Transmembrane</keyword>
<organism evidence="5 6">
    <name type="scientific">Mucor plumbeus</name>
    <dbReference type="NCBI Taxonomy" id="97098"/>
    <lineage>
        <taxon>Eukaryota</taxon>
        <taxon>Fungi</taxon>
        <taxon>Fungi incertae sedis</taxon>
        <taxon>Mucoromycota</taxon>
        <taxon>Mucoromycotina</taxon>
        <taxon>Mucoromycetes</taxon>
        <taxon>Mucorales</taxon>
        <taxon>Mucorineae</taxon>
        <taxon>Mucoraceae</taxon>
        <taxon>Mucor</taxon>
    </lineage>
</organism>
<keyword evidence="6" id="KW-1185">Reference proteome</keyword>
<evidence type="ECO:0000256" key="4">
    <source>
        <dbReference type="SAM" id="Phobius"/>
    </source>
</evidence>
<feature type="transmembrane region" description="Helical" evidence="4">
    <location>
        <begin position="12"/>
        <end position="33"/>
    </location>
</feature>
<dbReference type="OrthoDB" id="2102561at2759"/>
<keyword evidence="2" id="KW-0521">NADP</keyword>
<comment type="similarity">
    <text evidence="1">Belongs to the short-chain dehydrogenases/reductases (SDR) family.</text>
</comment>
<evidence type="ECO:0000256" key="3">
    <source>
        <dbReference type="ARBA" id="ARBA00023002"/>
    </source>
</evidence>
<dbReference type="InterPro" id="IPR036291">
    <property type="entry name" value="NAD(P)-bd_dom_sf"/>
</dbReference>
<dbReference type="PRINTS" id="PR00081">
    <property type="entry name" value="GDHRDH"/>
</dbReference>
<sequence>MTTLCAAVRDLIMNMLSILVNCICLPFAFWNVVKTGLSTFTFCGNKKRFSPKVVAITGANSGIGEGIAYAYAKDKVSLVLLARNLERLEKVAEACRELGSPDVKVVQMDVADTKFVTDFFEEKTTEYGIDLFIANAGIAAVPKTPLLHQAEKVLQINVMGTIAGINSVFMAMQKRGRGGQIAVVSSVCGFFNPPNLLSYGTSKAAVMSYCRDLRSLGKDDNIIVNTIAPGYIATNMTTSFSRKNKRFFLTPEYFGEKVKNGLENDVPLISLPLHQFFGFAIMAALPPAAKQCLADFLHRHVDPILSKKRASEVLPEKTN</sequence>
<dbReference type="InterPro" id="IPR002347">
    <property type="entry name" value="SDR_fam"/>
</dbReference>
<comment type="caution">
    <text evidence="5">The sequence shown here is derived from an EMBL/GenBank/DDBJ whole genome shotgun (WGS) entry which is preliminary data.</text>
</comment>
<protein>
    <submittedName>
        <fullName evidence="5">Uncharacterized protein</fullName>
    </submittedName>
</protein>
<dbReference type="GO" id="GO:0016491">
    <property type="term" value="F:oxidoreductase activity"/>
    <property type="evidence" value="ECO:0007669"/>
    <property type="project" value="UniProtKB-KW"/>
</dbReference>
<keyword evidence="3" id="KW-0560">Oxidoreductase</keyword>
<dbReference type="EMBL" id="JAEPRC010000793">
    <property type="protein sequence ID" value="KAG2191738.1"/>
    <property type="molecule type" value="Genomic_DNA"/>
</dbReference>
<dbReference type="SUPFAM" id="SSF51735">
    <property type="entry name" value="NAD(P)-binding Rossmann-fold domains"/>
    <property type="match status" value="1"/>
</dbReference>
<reference evidence="5" key="1">
    <citation type="submission" date="2020-12" db="EMBL/GenBank/DDBJ databases">
        <title>Metabolic potential, ecology and presence of endohyphal bacteria is reflected in genomic diversity of Mucoromycotina.</title>
        <authorList>
            <person name="Muszewska A."/>
            <person name="Okrasinska A."/>
            <person name="Steczkiewicz K."/>
            <person name="Drgas O."/>
            <person name="Orlowska M."/>
            <person name="Perlinska-Lenart U."/>
            <person name="Aleksandrzak-Piekarczyk T."/>
            <person name="Szatraj K."/>
            <person name="Zielenkiewicz U."/>
            <person name="Pilsyk S."/>
            <person name="Malc E."/>
            <person name="Mieczkowski P."/>
            <person name="Kruszewska J.S."/>
            <person name="Biernat P."/>
            <person name="Pawlowska J."/>
        </authorList>
    </citation>
    <scope>NUCLEOTIDE SEQUENCE</scope>
    <source>
        <strain evidence="5">CBS 226.32</strain>
    </source>
</reference>
<keyword evidence="4" id="KW-0472">Membrane</keyword>
<name>A0A8H7UTR4_9FUNG</name>
<proteinExistence type="inferred from homology"/>
<dbReference type="PROSITE" id="PS00061">
    <property type="entry name" value="ADH_SHORT"/>
    <property type="match status" value="1"/>
</dbReference>
<evidence type="ECO:0000256" key="2">
    <source>
        <dbReference type="ARBA" id="ARBA00022857"/>
    </source>
</evidence>
<gene>
    <name evidence="5" type="ORF">INT46_007841</name>
</gene>
<dbReference type="Gene3D" id="3.40.50.720">
    <property type="entry name" value="NAD(P)-binding Rossmann-like Domain"/>
    <property type="match status" value="1"/>
</dbReference>
<accession>A0A8H7UTR4</accession>
<dbReference type="Pfam" id="PF00106">
    <property type="entry name" value="adh_short"/>
    <property type="match status" value="1"/>
</dbReference>